<reference evidence="3 4" key="1">
    <citation type="submission" date="2019-08" db="EMBL/GenBank/DDBJ databases">
        <authorList>
            <person name="Liang Q."/>
        </authorList>
    </citation>
    <scope>NUCLEOTIDE SEQUENCE [LARGE SCALE GENOMIC DNA]</scope>
    <source>
        <strain evidence="3 4">V1718</strain>
    </source>
</reference>
<name>A0A5B8XPW4_9DELT</name>
<sequence length="206" mass="22060">MRLRLQQAGLIGFVALSFATPTTAQAPEPCIPGPITKARVSSHVVKAAPLKVEHTKHEDMFYVRVQLKVQESLYTRDDQVKMAKDSIIHLEVSCIDLEADSQGAAPAGYCPDGKGIRAQGAVESPDGYSIGEPGIFFLGSRTQSPKDAKIVWSDSANLPFQACEDSPGSPSEEEVKVRAFKRETTPATEPQPAPKPKPAAAKSGCS</sequence>
<evidence type="ECO:0000256" key="2">
    <source>
        <dbReference type="SAM" id="SignalP"/>
    </source>
</evidence>
<keyword evidence="4" id="KW-1185">Reference proteome</keyword>
<dbReference type="AlphaFoldDB" id="A0A5B8XPW4"/>
<proteinExistence type="predicted"/>
<evidence type="ECO:0000313" key="3">
    <source>
        <dbReference type="EMBL" id="QED27555.1"/>
    </source>
</evidence>
<dbReference type="Proteomes" id="UP000321595">
    <property type="component" value="Chromosome"/>
</dbReference>
<feature type="region of interest" description="Disordered" evidence="1">
    <location>
        <begin position="161"/>
        <end position="206"/>
    </location>
</feature>
<gene>
    <name evidence="3" type="ORF">FRD01_09935</name>
</gene>
<evidence type="ECO:0000313" key="4">
    <source>
        <dbReference type="Proteomes" id="UP000321595"/>
    </source>
</evidence>
<dbReference type="EMBL" id="CP042467">
    <property type="protein sequence ID" value="QED27555.1"/>
    <property type="molecule type" value="Genomic_DNA"/>
</dbReference>
<feature type="chain" id="PRO_5022826191" evidence="2">
    <location>
        <begin position="27"/>
        <end position="206"/>
    </location>
</feature>
<keyword evidence="2" id="KW-0732">Signal</keyword>
<protein>
    <submittedName>
        <fullName evidence="3">Uncharacterized protein</fullName>
    </submittedName>
</protein>
<feature type="signal peptide" evidence="2">
    <location>
        <begin position="1"/>
        <end position="26"/>
    </location>
</feature>
<evidence type="ECO:0000256" key="1">
    <source>
        <dbReference type="SAM" id="MobiDB-lite"/>
    </source>
</evidence>
<organism evidence="3 4">
    <name type="scientific">Microvenator marinus</name>
    <dbReference type="NCBI Taxonomy" id="2600177"/>
    <lineage>
        <taxon>Bacteria</taxon>
        <taxon>Deltaproteobacteria</taxon>
        <taxon>Bradymonadales</taxon>
        <taxon>Microvenatoraceae</taxon>
        <taxon>Microvenator</taxon>
    </lineage>
</organism>
<feature type="compositionally biased region" description="Basic and acidic residues" evidence="1">
    <location>
        <begin position="173"/>
        <end position="184"/>
    </location>
</feature>
<dbReference type="KEGG" id="bbae:FRD01_09935"/>
<dbReference type="RefSeq" id="WP_146959240.1">
    <property type="nucleotide sequence ID" value="NZ_CP042467.1"/>
</dbReference>
<accession>A0A5B8XPW4</accession>